<reference evidence="4" key="1">
    <citation type="submission" date="2022-11" db="EMBL/GenBank/DDBJ databases">
        <title>Centuries of genome instability and evolution in soft-shell clam transmissible cancer (bioRxiv).</title>
        <authorList>
            <person name="Hart S.F.M."/>
            <person name="Yonemitsu M.A."/>
            <person name="Giersch R.M."/>
            <person name="Beal B.F."/>
            <person name="Arriagada G."/>
            <person name="Davis B.W."/>
            <person name="Ostrander E.A."/>
            <person name="Goff S.P."/>
            <person name="Metzger M.J."/>
        </authorList>
    </citation>
    <scope>NUCLEOTIDE SEQUENCE</scope>
    <source>
        <strain evidence="4">MELC-2E11</strain>
        <tissue evidence="4">Siphon/mantle</tissue>
    </source>
</reference>
<dbReference type="EC" id="4.2.1.77" evidence="3"/>
<name>A0ABY7FIL0_MYAAR</name>
<evidence type="ECO:0000256" key="2">
    <source>
        <dbReference type="ARBA" id="ARBA00007529"/>
    </source>
</evidence>
<evidence type="ECO:0000256" key="3">
    <source>
        <dbReference type="ARBA" id="ARBA00013105"/>
    </source>
</evidence>
<dbReference type="PIRSF" id="PIRSF029792">
    <property type="entry name" value="Pro_racemase"/>
    <property type="match status" value="1"/>
</dbReference>
<accession>A0ABY7FIL0</accession>
<dbReference type="InterPro" id="IPR008794">
    <property type="entry name" value="Pro_racemase_fam"/>
</dbReference>
<gene>
    <name evidence="4" type="ORF">MAR_014983</name>
</gene>
<protein>
    <recommendedName>
        <fullName evidence="3">trans-L-3-hydroxyproline dehydratase</fullName>
        <ecNumber evidence="3">4.2.1.77</ecNumber>
    </recommendedName>
</protein>
<evidence type="ECO:0000313" key="4">
    <source>
        <dbReference type="EMBL" id="WAR21009.1"/>
    </source>
</evidence>
<comment type="catalytic activity">
    <reaction evidence="1">
        <text>trans-3-hydroxy-L-proline = 1-pyrroline-2-carboxylate + H2O</text>
        <dbReference type="Rhea" id="RHEA:10320"/>
        <dbReference type="ChEBI" id="CHEBI:15377"/>
        <dbReference type="ChEBI" id="CHEBI:39785"/>
        <dbReference type="ChEBI" id="CHEBI:57938"/>
        <dbReference type="EC" id="4.2.1.77"/>
    </reaction>
</comment>
<evidence type="ECO:0000256" key="1">
    <source>
        <dbReference type="ARBA" id="ARBA00001148"/>
    </source>
</evidence>
<evidence type="ECO:0000313" key="5">
    <source>
        <dbReference type="Proteomes" id="UP001164746"/>
    </source>
</evidence>
<keyword evidence="5" id="KW-1185">Reference proteome</keyword>
<dbReference type="SUPFAM" id="SSF54506">
    <property type="entry name" value="Diaminopimelate epimerase-like"/>
    <property type="match status" value="1"/>
</dbReference>
<sequence length="335" mass="36474">MLQICTTDLHCGGGTVRVVRGDQLPVISGNSLLEKRNYFRDNLDYIRKFLLHEPRGHEDLYGIVVLESDDVTADVNLILLHNAGYGSMCGHGALAMGRFAVDTGIVRKPTSPETEVRLRCPCGIVRVFVQYENGRTGSSRFISVPSFVFARDVKASVQGYGDVTADVCYGGAFFVHVKASLLGLDVRTSSIDDLIRAGDAVTRVFKACVTVTHPDSPDLAFIVGTNLVDDNEDNPDVPTAMVCIFADKQVERSPCGSGSAARIAQLYERGHLKLGETRQIQGPTGDCFKTTPIKDVKYGEHNAVIVEVEGRAYYAGKAELILEEGDEIGKGFLLR</sequence>
<comment type="similarity">
    <text evidence="2">Belongs to the proline racemase family.</text>
</comment>
<dbReference type="PANTHER" id="PTHR33442">
    <property type="entry name" value="TRANS-3-HYDROXY-L-PROLINE DEHYDRATASE"/>
    <property type="match status" value="1"/>
</dbReference>
<organism evidence="4 5">
    <name type="scientific">Mya arenaria</name>
    <name type="common">Soft-shell clam</name>
    <dbReference type="NCBI Taxonomy" id="6604"/>
    <lineage>
        <taxon>Eukaryota</taxon>
        <taxon>Metazoa</taxon>
        <taxon>Spiralia</taxon>
        <taxon>Lophotrochozoa</taxon>
        <taxon>Mollusca</taxon>
        <taxon>Bivalvia</taxon>
        <taxon>Autobranchia</taxon>
        <taxon>Heteroconchia</taxon>
        <taxon>Euheterodonta</taxon>
        <taxon>Imparidentia</taxon>
        <taxon>Neoheterodontei</taxon>
        <taxon>Myida</taxon>
        <taxon>Myoidea</taxon>
        <taxon>Myidae</taxon>
        <taxon>Mya</taxon>
    </lineage>
</organism>
<dbReference type="PANTHER" id="PTHR33442:SF1">
    <property type="entry name" value="TRANS-3-HYDROXY-L-PROLINE DEHYDRATASE"/>
    <property type="match status" value="1"/>
</dbReference>
<dbReference type="EMBL" id="CP111023">
    <property type="protein sequence ID" value="WAR21009.1"/>
    <property type="molecule type" value="Genomic_DNA"/>
</dbReference>
<dbReference type="Pfam" id="PF05544">
    <property type="entry name" value="Pro_racemase"/>
    <property type="match status" value="1"/>
</dbReference>
<dbReference type="Proteomes" id="UP001164746">
    <property type="component" value="Chromosome 12"/>
</dbReference>
<dbReference type="SFLD" id="SFLDS00028">
    <property type="entry name" value="Proline_Racemase"/>
    <property type="match status" value="1"/>
</dbReference>
<dbReference type="Gene3D" id="3.10.310.10">
    <property type="entry name" value="Diaminopimelate Epimerase, Chain A, domain 1"/>
    <property type="match status" value="2"/>
</dbReference>
<proteinExistence type="inferred from homology"/>